<dbReference type="Proteomes" id="UP000217211">
    <property type="component" value="Chromosome"/>
</dbReference>
<sequence length="158" mass="16125">MGLKIRSEKDFGSGLLYLLLGGAGLAIAWDYGLGTAGRMGPGYFPTLISALLLLFGVATLVRSILAEGPAIDAVNWKGLALVTLSVCLFGALLLGAGLPAALTVLILVSAMASEKFAISPKAIAAMIGLVLFCSLVFVKGLGVPMPLLGSWFSGIIAS</sequence>
<dbReference type="AlphaFoldDB" id="A0A249PCA8"/>
<feature type="transmembrane region" description="Helical" evidence="1">
    <location>
        <begin position="78"/>
        <end position="110"/>
    </location>
</feature>
<evidence type="ECO:0000256" key="1">
    <source>
        <dbReference type="SAM" id="Phobius"/>
    </source>
</evidence>
<keyword evidence="1" id="KW-0812">Transmembrane</keyword>
<dbReference type="OrthoDB" id="5186924at2"/>
<reference evidence="3 4" key="1">
    <citation type="submission" date="2017-08" db="EMBL/GenBank/DDBJ databases">
        <title>Multipartite genome sequences of Sinorhizobium species nodulating soybeans.</title>
        <authorList>
            <person name="Tian C.F."/>
        </authorList>
    </citation>
    <scope>NUCLEOTIDE SEQUENCE [LARGE SCALE GENOMIC DNA]</scope>
    <source>
        <strain evidence="3 4">CCBAU 05684</strain>
    </source>
</reference>
<feature type="transmembrane region" description="Helical" evidence="1">
    <location>
        <begin position="12"/>
        <end position="31"/>
    </location>
</feature>
<protein>
    <submittedName>
        <fullName evidence="3">Tricarboxylate transport protein TctB</fullName>
    </submittedName>
</protein>
<proteinExistence type="predicted"/>
<feature type="domain" description="DUF1468" evidence="2">
    <location>
        <begin position="13"/>
        <end position="146"/>
    </location>
</feature>
<dbReference type="eggNOG" id="ENOG502ZU9N">
    <property type="taxonomic scope" value="Bacteria"/>
</dbReference>
<feature type="transmembrane region" description="Helical" evidence="1">
    <location>
        <begin position="43"/>
        <end position="66"/>
    </location>
</feature>
<name>A0A249PCA8_9HYPH</name>
<accession>A0A249PCA8</accession>
<dbReference type="Pfam" id="PF07331">
    <property type="entry name" value="TctB"/>
    <property type="match status" value="1"/>
</dbReference>
<keyword evidence="4" id="KW-1185">Reference proteome</keyword>
<keyword evidence="1" id="KW-1133">Transmembrane helix</keyword>
<dbReference type="InterPro" id="IPR009936">
    <property type="entry name" value="DUF1468"/>
</dbReference>
<dbReference type="STRING" id="716928.GCA_000261485_00246"/>
<organism evidence="3 4">
    <name type="scientific">Sinorhizobium sojae CCBAU 05684</name>
    <dbReference type="NCBI Taxonomy" id="716928"/>
    <lineage>
        <taxon>Bacteria</taxon>
        <taxon>Pseudomonadati</taxon>
        <taxon>Pseudomonadota</taxon>
        <taxon>Alphaproteobacteria</taxon>
        <taxon>Hyphomicrobiales</taxon>
        <taxon>Rhizobiaceae</taxon>
        <taxon>Sinorhizobium/Ensifer group</taxon>
        <taxon>Sinorhizobium</taxon>
    </lineage>
</organism>
<keyword evidence="1" id="KW-0472">Membrane</keyword>
<dbReference type="KEGG" id="esj:SJ05684_c21100"/>
<evidence type="ECO:0000313" key="3">
    <source>
        <dbReference type="EMBL" id="ASY63551.1"/>
    </source>
</evidence>
<feature type="transmembrane region" description="Helical" evidence="1">
    <location>
        <begin position="122"/>
        <end position="142"/>
    </location>
</feature>
<dbReference type="EMBL" id="CP023067">
    <property type="protein sequence ID" value="ASY63551.1"/>
    <property type="molecule type" value="Genomic_DNA"/>
</dbReference>
<evidence type="ECO:0000259" key="2">
    <source>
        <dbReference type="Pfam" id="PF07331"/>
    </source>
</evidence>
<dbReference type="RefSeq" id="WP_050979900.1">
    <property type="nucleotide sequence ID" value="NZ_AJQT01000006.1"/>
</dbReference>
<gene>
    <name evidence="3" type="ORF">SJ05684_c21100</name>
</gene>
<evidence type="ECO:0000313" key="4">
    <source>
        <dbReference type="Proteomes" id="UP000217211"/>
    </source>
</evidence>